<dbReference type="InterPro" id="IPR030395">
    <property type="entry name" value="GP_PDE_dom"/>
</dbReference>
<evidence type="ECO:0000313" key="3">
    <source>
        <dbReference type="Proteomes" id="UP001597086"/>
    </source>
</evidence>
<organism evidence="2 3">
    <name type="scientific">Winogradskyella rapida</name>
    <dbReference type="NCBI Taxonomy" id="549701"/>
    <lineage>
        <taxon>Bacteria</taxon>
        <taxon>Pseudomonadati</taxon>
        <taxon>Bacteroidota</taxon>
        <taxon>Flavobacteriia</taxon>
        <taxon>Flavobacteriales</taxon>
        <taxon>Flavobacteriaceae</taxon>
        <taxon>Winogradskyella</taxon>
    </lineage>
</organism>
<dbReference type="EMBL" id="JBHTKM010000063">
    <property type="protein sequence ID" value="MFD1016603.1"/>
    <property type="molecule type" value="Genomic_DNA"/>
</dbReference>
<sequence>MKNQHCLQKFIISFLSIGLMMGCNSEKNIDVQGHRGCRGLMPENTLEAFTTAIDLGVETLELDIVISKDRKVVVSHEPYMNPVICLSPEGMELPEDSKADYNLYEMDYKQIKAFDCGTKLHPTYPNQEKFKTYKPLLSEVFELIKAKASSVKVNIEIKSAPSYYDVFTPQPKAYVALVLEVIEAHQMENRVNLQSFDTAILEAVKVQSPHMPMALLVDGKEDIDTKLEQLTFHPEIISPYFKLLSAENVSAYQSQGYKVIPWTVNIKADMAQMQAYQVDGIITDYPDVLINLLQSKETLSQ</sequence>
<dbReference type="PANTHER" id="PTHR46211">
    <property type="entry name" value="GLYCEROPHOSPHORYL DIESTER PHOSPHODIESTERASE"/>
    <property type="match status" value="1"/>
</dbReference>
<keyword evidence="3" id="KW-1185">Reference proteome</keyword>
<comment type="caution">
    <text evidence="2">The sequence shown here is derived from an EMBL/GenBank/DDBJ whole genome shotgun (WGS) entry which is preliminary data.</text>
</comment>
<dbReference type="Gene3D" id="3.20.20.190">
    <property type="entry name" value="Phosphatidylinositol (PI) phosphodiesterase"/>
    <property type="match status" value="1"/>
</dbReference>
<evidence type="ECO:0000259" key="1">
    <source>
        <dbReference type="PROSITE" id="PS51704"/>
    </source>
</evidence>
<name>A0ABW3KVA3_9FLAO</name>
<reference evidence="3" key="1">
    <citation type="journal article" date="2019" name="Int. J. Syst. Evol. Microbiol.">
        <title>The Global Catalogue of Microorganisms (GCM) 10K type strain sequencing project: providing services to taxonomists for standard genome sequencing and annotation.</title>
        <authorList>
            <consortium name="The Broad Institute Genomics Platform"/>
            <consortium name="The Broad Institute Genome Sequencing Center for Infectious Disease"/>
            <person name="Wu L."/>
            <person name="Ma J."/>
        </authorList>
    </citation>
    <scope>NUCLEOTIDE SEQUENCE [LARGE SCALE GENOMIC DNA]</scope>
    <source>
        <strain evidence="3">CCUG 56098</strain>
    </source>
</reference>
<accession>A0ABW3KVA3</accession>
<dbReference type="PANTHER" id="PTHR46211:SF14">
    <property type="entry name" value="GLYCEROPHOSPHODIESTER PHOSPHODIESTERASE"/>
    <property type="match status" value="1"/>
</dbReference>
<evidence type="ECO:0000313" key="2">
    <source>
        <dbReference type="EMBL" id="MFD1016603.1"/>
    </source>
</evidence>
<feature type="domain" description="GP-PDE" evidence="1">
    <location>
        <begin position="29"/>
        <end position="293"/>
    </location>
</feature>
<dbReference type="Pfam" id="PF03009">
    <property type="entry name" value="GDPD"/>
    <property type="match status" value="1"/>
</dbReference>
<dbReference type="RefSeq" id="WP_386117549.1">
    <property type="nucleotide sequence ID" value="NZ_JBHTKM010000063.1"/>
</dbReference>
<dbReference type="PROSITE" id="PS51257">
    <property type="entry name" value="PROKAR_LIPOPROTEIN"/>
    <property type="match status" value="1"/>
</dbReference>
<protein>
    <submittedName>
        <fullName evidence="2">Glycerophosphodiester phosphodiesterase family protein</fullName>
    </submittedName>
</protein>
<dbReference type="SUPFAM" id="SSF51695">
    <property type="entry name" value="PLC-like phosphodiesterases"/>
    <property type="match status" value="1"/>
</dbReference>
<proteinExistence type="predicted"/>
<dbReference type="PROSITE" id="PS51704">
    <property type="entry name" value="GP_PDE"/>
    <property type="match status" value="1"/>
</dbReference>
<dbReference type="Proteomes" id="UP001597086">
    <property type="component" value="Unassembled WGS sequence"/>
</dbReference>
<dbReference type="InterPro" id="IPR017946">
    <property type="entry name" value="PLC-like_Pdiesterase_TIM-brl"/>
</dbReference>
<gene>
    <name evidence="2" type="ORF">ACFQ13_11805</name>
</gene>